<gene>
    <name evidence="2" type="ORF">CSW64_04690</name>
</gene>
<proteinExistence type="predicted"/>
<accession>A0A2D2AUT0</accession>
<organism evidence="2 3">
    <name type="scientific">Caulobacter mirabilis</name>
    <dbReference type="NCBI Taxonomy" id="69666"/>
    <lineage>
        <taxon>Bacteria</taxon>
        <taxon>Pseudomonadati</taxon>
        <taxon>Pseudomonadota</taxon>
        <taxon>Alphaproteobacteria</taxon>
        <taxon>Caulobacterales</taxon>
        <taxon>Caulobacteraceae</taxon>
        <taxon>Caulobacter</taxon>
    </lineage>
</organism>
<dbReference type="KEGG" id="cmb:CSW64_04690"/>
<dbReference type="OrthoDB" id="7203732at2"/>
<dbReference type="EMBL" id="CP024201">
    <property type="protein sequence ID" value="ATQ41756.1"/>
    <property type="molecule type" value="Genomic_DNA"/>
</dbReference>
<reference evidence="2 3" key="1">
    <citation type="submission" date="2017-10" db="EMBL/GenBank/DDBJ databases">
        <title>Genome sequence of Caulobacter mirabilis FWC38.</title>
        <authorList>
            <person name="Fiebig A."/>
            <person name="Crosson S."/>
        </authorList>
    </citation>
    <scope>NUCLEOTIDE SEQUENCE [LARGE SCALE GENOMIC DNA]</scope>
    <source>
        <strain evidence="2 3">FWC 38</strain>
    </source>
</reference>
<feature type="chain" id="PRO_5013615349" evidence="1">
    <location>
        <begin position="25"/>
        <end position="443"/>
    </location>
</feature>
<keyword evidence="3" id="KW-1185">Reference proteome</keyword>
<evidence type="ECO:0000256" key="1">
    <source>
        <dbReference type="SAM" id="SignalP"/>
    </source>
</evidence>
<feature type="signal peptide" evidence="1">
    <location>
        <begin position="1"/>
        <end position="24"/>
    </location>
</feature>
<name>A0A2D2AUT0_9CAUL</name>
<sequence>MRFTGIGLAAALVVAAMTPAAAMAAKKPEAPAGGVDAKARERGMAETPALVTAAGLACTVADARFIGEDKKAGQSFYEVACNPGLGGVLMAKTEAKPQFFTCLETSKPSADGKPNSLACKLPANGDPVQALAPLVAKSGAACTLEKARSIGSNNTNSFFEIACQGGSGYILQTSNPASPAGEVKANTCLAYEPGGNLSCELTDRAAQLAVVDTLAAGSGKNCAVKDKRYALSTTTANWFEVSCQDGKGYMLEQANDGKLARAIDCANASFVGGGCTLTDSSVAQTEQNNLYTNLATKAGFKCKVEKYGIMPSQRASQEIVELKCSDRPDGAVAVFDGAQNTFLNCAVSEAQGFRCSFTKKDVAYPKITADLKTLGKGDCVVSDSRAMDKRTADANYLEVACSDGLPGWVIGYAPMSDKPKEVLSCLQAENLGACKLPTNKRKK</sequence>
<evidence type="ECO:0000313" key="2">
    <source>
        <dbReference type="EMBL" id="ATQ41756.1"/>
    </source>
</evidence>
<dbReference type="AlphaFoldDB" id="A0A2D2AUT0"/>
<dbReference type="Proteomes" id="UP000228945">
    <property type="component" value="Chromosome"/>
</dbReference>
<protein>
    <submittedName>
        <fullName evidence="2">Uncharacterized protein</fullName>
    </submittedName>
</protein>
<evidence type="ECO:0000313" key="3">
    <source>
        <dbReference type="Proteomes" id="UP000228945"/>
    </source>
</evidence>
<keyword evidence="1" id="KW-0732">Signal</keyword>
<dbReference type="RefSeq" id="WP_099621013.1">
    <property type="nucleotide sequence ID" value="NZ_CP024201.1"/>
</dbReference>